<organism evidence="1 2">
    <name type="scientific">Actinoplanes awajinensis subsp. mycoplanecinus</name>
    <dbReference type="NCBI Taxonomy" id="135947"/>
    <lineage>
        <taxon>Bacteria</taxon>
        <taxon>Bacillati</taxon>
        <taxon>Actinomycetota</taxon>
        <taxon>Actinomycetes</taxon>
        <taxon>Micromonosporales</taxon>
        <taxon>Micromonosporaceae</taxon>
        <taxon>Actinoplanes</taxon>
    </lineage>
</organism>
<dbReference type="OrthoDB" id="3480897at2"/>
<name>A0A101JE30_9ACTN</name>
<accession>A0A101JE30</accession>
<keyword evidence="2" id="KW-1185">Reference proteome</keyword>
<dbReference type="EMBL" id="LLZH01000317">
    <property type="protein sequence ID" value="KUL25123.1"/>
    <property type="molecule type" value="Genomic_DNA"/>
</dbReference>
<dbReference type="Proteomes" id="UP000053244">
    <property type="component" value="Unassembled WGS sequence"/>
</dbReference>
<gene>
    <name evidence="1" type="ORF">ADL15_41285</name>
</gene>
<dbReference type="RefSeq" id="WP_067703965.1">
    <property type="nucleotide sequence ID" value="NZ_LLZH01000317.1"/>
</dbReference>
<evidence type="ECO:0000313" key="2">
    <source>
        <dbReference type="Proteomes" id="UP000053244"/>
    </source>
</evidence>
<evidence type="ECO:0000313" key="1">
    <source>
        <dbReference type="EMBL" id="KUL25123.1"/>
    </source>
</evidence>
<dbReference type="AlphaFoldDB" id="A0A101JE30"/>
<sequence length="125" mass="13864">MPEEWLAAQEALVGLLRSEGDRLLKADPTLLANASGWRTARGGLSCWLNVRRADRPDEPSMEITIALEGAGGRYRAESDIGTSDGQVVELLQTGPELRGLDELLPLLRDFYGRHADLIWHLAREE</sequence>
<protein>
    <submittedName>
        <fullName evidence="1">Uncharacterized protein</fullName>
    </submittedName>
</protein>
<comment type="caution">
    <text evidence="1">The sequence shown here is derived from an EMBL/GenBank/DDBJ whole genome shotgun (WGS) entry which is preliminary data.</text>
</comment>
<reference evidence="1 2" key="1">
    <citation type="submission" date="2015-10" db="EMBL/GenBank/DDBJ databases">
        <authorList>
            <person name="Gilbert D.G."/>
        </authorList>
    </citation>
    <scope>NUCLEOTIDE SEQUENCE [LARGE SCALE GENOMIC DNA]</scope>
    <source>
        <strain evidence="1 2">NRRL B-16712</strain>
    </source>
</reference>
<proteinExistence type="predicted"/>